<dbReference type="PROSITE" id="PS50928">
    <property type="entry name" value="ABC_TM1"/>
    <property type="match status" value="1"/>
</dbReference>
<evidence type="ECO:0000256" key="2">
    <source>
        <dbReference type="ARBA" id="ARBA00007069"/>
    </source>
</evidence>
<dbReference type="RefSeq" id="WP_151177367.1">
    <property type="nucleotide sequence ID" value="NZ_CP042906.1"/>
</dbReference>
<sequence>MVGKAKYDALFIYGVAYLIFIYAPVLLIVLFSFNNGLYVAFPLKEMTVKWYAEMVSNPGLTKALGVSLRIAAFVSVVSTILGVLAAKAVTRYYLPGRAAITFTIMLPLVIPTIVFAIGLLIILAKFLGLQPSTWSIIAGHVLLCVPFSMAVLISRLQGFDKNLEEASLDLGENAWQTFWRVTFPLAMPGIVASFLLCFTTSFDEYLMAAFLSGNDTTLPVYIYSQLRFPQKLPGTLALGSCILVVSFVIVTFAEYMRRRGVNPDQGLGI</sequence>
<dbReference type="Proteomes" id="UP000326202">
    <property type="component" value="Chromosome"/>
</dbReference>
<dbReference type="InterPro" id="IPR035906">
    <property type="entry name" value="MetI-like_sf"/>
</dbReference>
<keyword evidence="3 8" id="KW-0813">Transport</keyword>
<keyword evidence="5 8" id="KW-0812">Transmembrane</keyword>
<feature type="domain" description="ABC transmembrane type-1" evidence="9">
    <location>
        <begin position="64"/>
        <end position="254"/>
    </location>
</feature>
<comment type="similarity">
    <text evidence="2">Belongs to the binding-protein-dependent transport system permease family. CysTW subfamily.</text>
</comment>
<dbReference type="AlphaFoldDB" id="A0A5J6MKM5"/>
<protein>
    <submittedName>
        <fullName evidence="10">Spermidine/putrescine ABC transporter</fullName>
    </submittedName>
</protein>
<evidence type="ECO:0000256" key="6">
    <source>
        <dbReference type="ARBA" id="ARBA00022989"/>
    </source>
</evidence>
<dbReference type="GO" id="GO:0055085">
    <property type="term" value="P:transmembrane transport"/>
    <property type="evidence" value="ECO:0007669"/>
    <property type="project" value="InterPro"/>
</dbReference>
<dbReference type="InterPro" id="IPR000515">
    <property type="entry name" value="MetI-like"/>
</dbReference>
<dbReference type="OrthoDB" id="9809681at2"/>
<dbReference type="GO" id="GO:0005886">
    <property type="term" value="C:plasma membrane"/>
    <property type="evidence" value="ECO:0007669"/>
    <property type="project" value="UniProtKB-SubCell"/>
</dbReference>
<feature type="transmembrane region" description="Helical" evidence="8">
    <location>
        <begin position="12"/>
        <end position="33"/>
    </location>
</feature>
<dbReference type="PANTHER" id="PTHR43848:SF2">
    <property type="entry name" value="PUTRESCINE TRANSPORT SYSTEM PERMEASE PROTEIN POTI"/>
    <property type="match status" value="1"/>
</dbReference>
<dbReference type="InterPro" id="IPR051789">
    <property type="entry name" value="Bact_Polyamine_Transport"/>
</dbReference>
<feature type="transmembrane region" description="Helical" evidence="8">
    <location>
        <begin position="66"/>
        <end position="86"/>
    </location>
</feature>
<proteinExistence type="inferred from homology"/>
<evidence type="ECO:0000256" key="5">
    <source>
        <dbReference type="ARBA" id="ARBA00022692"/>
    </source>
</evidence>
<evidence type="ECO:0000256" key="1">
    <source>
        <dbReference type="ARBA" id="ARBA00004651"/>
    </source>
</evidence>
<feature type="transmembrane region" description="Helical" evidence="8">
    <location>
        <begin position="136"/>
        <end position="156"/>
    </location>
</feature>
<gene>
    <name evidence="10" type="ORF">FRZ44_23810</name>
</gene>
<dbReference type="PANTHER" id="PTHR43848">
    <property type="entry name" value="PUTRESCINE TRANSPORT SYSTEM PERMEASE PROTEIN POTI"/>
    <property type="match status" value="1"/>
</dbReference>
<dbReference type="CDD" id="cd06261">
    <property type="entry name" value="TM_PBP2"/>
    <property type="match status" value="1"/>
</dbReference>
<name>A0A5J6MKM5_9PROT</name>
<feature type="transmembrane region" description="Helical" evidence="8">
    <location>
        <begin position="236"/>
        <end position="255"/>
    </location>
</feature>
<evidence type="ECO:0000256" key="4">
    <source>
        <dbReference type="ARBA" id="ARBA00022475"/>
    </source>
</evidence>
<accession>A0A5J6MKM5</accession>
<feature type="transmembrane region" description="Helical" evidence="8">
    <location>
        <begin position="177"/>
        <end position="202"/>
    </location>
</feature>
<evidence type="ECO:0000259" key="9">
    <source>
        <dbReference type="PROSITE" id="PS50928"/>
    </source>
</evidence>
<organism evidence="10 11">
    <name type="scientific">Hypericibacter terrae</name>
    <dbReference type="NCBI Taxonomy" id="2602015"/>
    <lineage>
        <taxon>Bacteria</taxon>
        <taxon>Pseudomonadati</taxon>
        <taxon>Pseudomonadota</taxon>
        <taxon>Alphaproteobacteria</taxon>
        <taxon>Rhodospirillales</taxon>
        <taxon>Dongiaceae</taxon>
        <taxon>Hypericibacter</taxon>
    </lineage>
</organism>
<evidence type="ECO:0000256" key="8">
    <source>
        <dbReference type="RuleBase" id="RU363032"/>
    </source>
</evidence>
<dbReference type="KEGG" id="htq:FRZ44_23810"/>
<evidence type="ECO:0000313" key="10">
    <source>
        <dbReference type="EMBL" id="QEX17085.1"/>
    </source>
</evidence>
<evidence type="ECO:0000256" key="7">
    <source>
        <dbReference type="ARBA" id="ARBA00023136"/>
    </source>
</evidence>
<dbReference type="SUPFAM" id="SSF161098">
    <property type="entry name" value="MetI-like"/>
    <property type="match status" value="1"/>
</dbReference>
<keyword evidence="4" id="KW-1003">Cell membrane</keyword>
<keyword evidence="11" id="KW-1185">Reference proteome</keyword>
<dbReference type="EMBL" id="CP042906">
    <property type="protein sequence ID" value="QEX17085.1"/>
    <property type="molecule type" value="Genomic_DNA"/>
</dbReference>
<keyword evidence="6 8" id="KW-1133">Transmembrane helix</keyword>
<feature type="transmembrane region" description="Helical" evidence="8">
    <location>
        <begin position="98"/>
        <end position="124"/>
    </location>
</feature>
<keyword evidence="7 8" id="KW-0472">Membrane</keyword>
<evidence type="ECO:0000313" key="11">
    <source>
        <dbReference type="Proteomes" id="UP000326202"/>
    </source>
</evidence>
<dbReference type="Pfam" id="PF00528">
    <property type="entry name" value="BPD_transp_1"/>
    <property type="match status" value="1"/>
</dbReference>
<dbReference type="Gene3D" id="1.10.3720.10">
    <property type="entry name" value="MetI-like"/>
    <property type="match status" value="1"/>
</dbReference>
<reference evidence="10 11" key="1">
    <citation type="submission" date="2019-08" db="EMBL/GenBank/DDBJ databases">
        <title>Hyperibacter terrae gen. nov., sp. nov. and Hyperibacter viscosus sp. nov., two new members in the family Rhodospirillaceae isolated from the rhizosphere of Hypericum perforatum.</title>
        <authorList>
            <person name="Noviana Z."/>
        </authorList>
    </citation>
    <scope>NUCLEOTIDE SEQUENCE [LARGE SCALE GENOMIC DNA]</scope>
    <source>
        <strain evidence="10 11">R5913</strain>
    </source>
</reference>
<evidence type="ECO:0000256" key="3">
    <source>
        <dbReference type="ARBA" id="ARBA00022448"/>
    </source>
</evidence>
<comment type="subcellular location">
    <subcellularLocation>
        <location evidence="1 8">Cell membrane</location>
        <topology evidence="1 8">Multi-pass membrane protein</topology>
    </subcellularLocation>
</comment>